<dbReference type="Proteomes" id="UP001341281">
    <property type="component" value="Chromosome 05"/>
</dbReference>
<keyword evidence="3" id="KW-1185">Reference proteome</keyword>
<feature type="signal peptide" evidence="1">
    <location>
        <begin position="1"/>
        <end position="20"/>
    </location>
</feature>
<dbReference type="PANTHER" id="PTHR35161:SF1">
    <property type="entry name" value="OS02G0138300 PROTEIN"/>
    <property type="match status" value="1"/>
</dbReference>
<protein>
    <submittedName>
        <fullName evidence="2">Uncharacterized protein</fullName>
    </submittedName>
</protein>
<organism evidence="2 3">
    <name type="scientific">Paspalum notatum var. saurae</name>
    <dbReference type="NCBI Taxonomy" id="547442"/>
    <lineage>
        <taxon>Eukaryota</taxon>
        <taxon>Viridiplantae</taxon>
        <taxon>Streptophyta</taxon>
        <taxon>Embryophyta</taxon>
        <taxon>Tracheophyta</taxon>
        <taxon>Spermatophyta</taxon>
        <taxon>Magnoliopsida</taxon>
        <taxon>Liliopsida</taxon>
        <taxon>Poales</taxon>
        <taxon>Poaceae</taxon>
        <taxon>PACMAD clade</taxon>
        <taxon>Panicoideae</taxon>
        <taxon>Andropogonodae</taxon>
        <taxon>Paspaleae</taxon>
        <taxon>Paspalinae</taxon>
        <taxon>Paspalum</taxon>
    </lineage>
</organism>
<reference evidence="2 3" key="1">
    <citation type="submission" date="2024-02" db="EMBL/GenBank/DDBJ databases">
        <title>High-quality chromosome-scale genome assembly of Pensacola bahiagrass (Paspalum notatum Flugge var. saurae).</title>
        <authorList>
            <person name="Vega J.M."/>
            <person name="Podio M."/>
            <person name="Orjuela J."/>
            <person name="Siena L.A."/>
            <person name="Pessino S.C."/>
            <person name="Combes M.C."/>
            <person name="Mariac C."/>
            <person name="Albertini E."/>
            <person name="Pupilli F."/>
            <person name="Ortiz J.P.A."/>
            <person name="Leblanc O."/>
        </authorList>
    </citation>
    <scope>NUCLEOTIDE SEQUENCE [LARGE SCALE GENOMIC DNA]</scope>
    <source>
        <strain evidence="2">R1</strain>
        <tissue evidence="2">Leaf</tissue>
    </source>
</reference>
<gene>
    <name evidence="2" type="ORF">U9M48_021639</name>
</gene>
<dbReference type="PANTHER" id="PTHR35161">
    <property type="entry name" value="OS02G0303100 PROTEIN"/>
    <property type="match status" value="1"/>
</dbReference>
<dbReference type="AlphaFoldDB" id="A0AAQ3WSX7"/>
<evidence type="ECO:0000313" key="2">
    <source>
        <dbReference type="EMBL" id="WVZ73318.1"/>
    </source>
</evidence>
<sequence length="581" mass="64842">MAPPRLLLLLSARLPARISARTASPVVVRGVEDRVLMLSARLPARVAASDSFADVVQPHASILSRMSLVRTVISAATPPPPWTEGMRLLSERFNDAATTWRRSMMADAGKDISGAVKDVVGLGPHSPPLVAVTVADESAAVACRLSVMRTIFRTTTPPPPSTRTWWPRLLAGGTNGIRARTHLRHHASPHTTPILQMLSQSLSSSTTATSSAETIRYTIGLFDSILSPKWGVMEYASLHIPIKRVKAIGEEKSHEIITEQGKLLLGSLALLIEKLQKHGYTFKELTISDLCVDEYGRFVLSDQVLLDKVSGRGMRRSYSCAAAILEDICKEFGGKGGEDFQHYLSIMKTRKDHRYMIQVHPAMIPLQSRGQAFIDAYDVVMSDLTDNQKHAVLQGLEVLNKKRWTDITENEYLTKWFSHGNSKNFDPEKPGNLFTNLRNIECHSLAYLKDLGPYTKDELRELVASKVPMLLPNVYWKLHCIGQFHKIEGERYFCLPGMACCPAGFCLRREIRLKQALYSTLICFKSDCLSWCDVELCNPDIWPYIESPTSYLRAAVLDTPAHLPLHLRVSRAILGSALIFR</sequence>
<evidence type="ECO:0000313" key="3">
    <source>
        <dbReference type="Proteomes" id="UP001341281"/>
    </source>
</evidence>
<dbReference type="EMBL" id="CP144749">
    <property type="protein sequence ID" value="WVZ73318.1"/>
    <property type="molecule type" value="Genomic_DNA"/>
</dbReference>
<name>A0AAQ3WSX7_PASNO</name>
<keyword evidence="1" id="KW-0732">Signal</keyword>
<accession>A0AAQ3WSX7</accession>
<proteinExistence type="predicted"/>
<feature type="chain" id="PRO_5042888578" evidence="1">
    <location>
        <begin position="21"/>
        <end position="581"/>
    </location>
</feature>
<evidence type="ECO:0000256" key="1">
    <source>
        <dbReference type="SAM" id="SignalP"/>
    </source>
</evidence>